<evidence type="ECO:0008006" key="4">
    <source>
        <dbReference type="Google" id="ProtNLM"/>
    </source>
</evidence>
<accession>A0A8J7PAH9</accession>
<dbReference type="AlphaFoldDB" id="A0A8J7PAH9"/>
<dbReference type="SUPFAM" id="SSF52047">
    <property type="entry name" value="RNI-like"/>
    <property type="match status" value="1"/>
</dbReference>
<evidence type="ECO:0000313" key="3">
    <source>
        <dbReference type="Proteomes" id="UP000664277"/>
    </source>
</evidence>
<reference evidence="2" key="1">
    <citation type="submission" date="2021-02" db="EMBL/GenBank/DDBJ databases">
        <title>Genome-Resolved Metagenomics of a Microbial Community Performing Photosynthetic Biological Nutrient Removal.</title>
        <authorList>
            <person name="Mcdaniel E.A."/>
        </authorList>
    </citation>
    <scope>NUCLEOTIDE SEQUENCE</scope>
    <source>
        <strain evidence="2">UWPOB_OBS1</strain>
    </source>
</reference>
<dbReference type="EMBL" id="JAFLCK010000013">
    <property type="protein sequence ID" value="MBN8660757.1"/>
    <property type="molecule type" value="Genomic_DNA"/>
</dbReference>
<dbReference type="InterPro" id="IPR032675">
    <property type="entry name" value="LRR_dom_sf"/>
</dbReference>
<name>A0A8J7PAH9_9BACT</name>
<gene>
    <name evidence="2" type="ORF">J0M35_10360</name>
</gene>
<feature type="region of interest" description="Disordered" evidence="1">
    <location>
        <begin position="327"/>
        <end position="356"/>
    </location>
</feature>
<sequence length="356" mass="40163">MNNRLRDQIFNIESNKRPATKKTIFVLSLLGLILSCSYMAQPGIAAKETETKKKRKIENQYDWGNVAWKPQAKRLIDFPKDKSIGGLAIFKKPCFNHDEKLGRSLKAQGTVEIAPGEFVFYFPNHNFFLNPSLVNNLPANAFDGIVMRYASMADEDEGRSAKAMPYLARFTSVAVMDLEKSEMSDTGLRALKSMKNLQYLGLFANELDGSFLKDLTELKMLRIIILSNNTLKEENLQYIPLYKGLKVLNLAHTRVSTKALKFLAQAPSLEILSLSGNDDVKDDLIPLVLPLKNLGLLDIRRAGVTQAGFDKIRQARPDLTIMTYLNRKPGKPNEEKGSKTKEYETIFGPLSRDRKL</sequence>
<evidence type="ECO:0000256" key="1">
    <source>
        <dbReference type="SAM" id="MobiDB-lite"/>
    </source>
</evidence>
<proteinExistence type="predicted"/>
<comment type="caution">
    <text evidence="2">The sequence shown here is derived from an EMBL/GenBank/DDBJ whole genome shotgun (WGS) entry which is preliminary data.</text>
</comment>
<dbReference type="PANTHER" id="PTHR48065">
    <property type="entry name" value="OS10G0469600 PROTEIN"/>
    <property type="match status" value="1"/>
</dbReference>
<dbReference type="Proteomes" id="UP000664277">
    <property type="component" value="Unassembled WGS sequence"/>
</dbReference>
<dbReference type="Gene3D" id="3.80.10.10">
    <property type="entry name" value="Ribonuclease Inhibitor"/>
    <property type="match status" value="1"/>
</dbReference>
<protein>
    <recommendedName>
        <fullName evidence="4">Leucine-rich repeat domain-containing protein</fullName>
    </recommendedName>
</protein>
<feature type="compositionally biased region" description="Basic and acidic residues" evidence="1">
    <location>
        <begin position="331"/>
        <end position="344"/>
    </location>
</feature>
<evidence type="ECO:0000313" key="2">
    <source>
        <dbReference type="EMBL" id="MBN8660757.1"/>
    </source>
</evidence>
<organism evidence="2 3">
    <name type="scientific">Candidatus Obscuribacter phosphatis</name>
    <dbReference type="NCBI Taxonomy" id="1906157"/>
    <lineage>
        <taxon>Bacteria</taxon>
        <taxon>Bacillati</taxon>
        <taxon>Candidatus Melainabacteria</taxon>
        <taxon>Candidatus Obscuribacterales</taxon>
        <taxon>Candidatus Obscuribacteraceae</taxon>
        <taxon>Candidatus Obscuribacter</taxon>
    </lineage>
</organism>